<proteinExistence type="predicted"/>
<dbReference type="EMBL" id="KV919000">
    <property type="protein sequence ID" value="OSX73357.1"/>
    <property type="molecule type" value="Genomic_DNA"/>
</dbReference>
<dbReference type="Proteomes" id="UP000218209">
    <property type="component" value="Unassembled WGS sequence"/>
</dbReference>
<dbReference type="AlphaFoldDB" id="A0A1X6NXQ0"/>
<name>A0A1X6NXQ0_PORUM</name>
<evidence type="ECO:0000313" key="3">
    <source>
        <dbReference type="Proteomes" id="UP000218209"/>
    </source>
</evidence>
<reference evidence="2 3" key="1">
    <citation type="submission" date="2017-03" db="EMBL/GenBank/DDBJ databases">
        <title>WGS assembly of Porphyra umbilicalis.</title>
        <authorList>
            <person name="Brawley S.H."/>
            <person name="Blouin N.A."/>
            <person name="Ficko-Blean E."/>
            <person name="Wheeler G.L."/>
            <person name="Lohr M."/>
            <person name="Goodson H.V."/>
            <person name="Jenkins J.W."/>
            <person name="Blaby-Haas C.E."/>
            <person name="Helliwell K.E."/>
            <person name="Chan C."/>
            <person name="Marriage T."/>
            <person name="Bhattacharya D."/>
            <person name="Klein A.S."/>
            <person name="Badis Y."/>
            <person name="Brodie J."/>
            <person name="Cao Y."/>
            <person name="Collen J."/>
            <person name="Dittami S.M."/>
            <person name="Gachon C.M."/>
            <person name="Green B.R."/>
            <person name="Karpowicz S."/>
            <person name="Kim J.W."/>
            <person name="Kudahl U."/>
            <person name="Lin S."/>
            <person name="Michel G."/>
            <person name="Mittag M."/>
            <person name="Olson B.J."/>
            <person name="Pangilinan J."/>
            <person name="Peng Y."/>
            <person name="Qiu H."/>
            <person name="Shu S."/>
            <person name="Singer J.T."/>
            <person name="Smith A.G."/>
            <person name="Sprecher B.N."/>
            <person name="Wagner V."/>
            <person name="Wang W."/>
            <person name="Wang Z.-Y."/>
            <person name="Yan J."/>
            <person name="Yarish C."/>
            <person name="Zoeuner-Riek S."/>
            <person name="Zhuang Y."/>
            <person name="Zou Y."/>
            <person name="Lindquist E.A."/>
            <person name="Grimwood J."/>
            <person name="Barry K."/>
            <person name="Rokhsar D.S."/>
            <person name="Schmutz J."/>
            <person name="Stiller J.W."/>
            <person name="Grossman A.R."/>
            <person name="Prochnik S.E."/>
        </authorList>
    </citation>
    <scope>NUCLEOTIDE SEQUENCE [LARGE SCALE GENOMIC DNA]</scope>
    <source>
        <strain evidence="2">4086291</strain>
    </source>
</reference>
<sequence>MAATTFPWSTAACPCCRARSATAARRQRPPRQTCAPRPPTCPTVAATRCRMCWRAGRACRPSTPFPAPSRTSSCHEGGTRPPRPPPRRGCRGTRPPPRQRRCGTTTSARAALRPLPLPRPPLLLRPPPRRFVCHRWCRSHRRRGRRPRRRLRGCRLIRHRQGCPSTPPFARARGGAGQPSRRLVAA</sequence>
<organism evidence="2 3">
    <name type="scientific">Porphyra umbilicalis</name>
    <name type="common">Purple laver</name>
    <name type="synonym">Red alga</name>
    <dbReference type="NCBI Taxonomy" id="2786"/>
    <lineage>
        <taxon>Eukaryota</taxon>
        <taxon>Rhodophyta</taxon>
        <taxon>Bangiophyceae</taxon>
        <taxon>Bangiales</taxon>
        <taxon>Bangiaceae</taxon>
        <taxon>Porphyra</taxon>
    </lineage>
</organism>
<keyword evidence="3" id="KW-1185">Reference proteome</keyword>
<feature type="compositionally biased region" description="Basic residues" evidence="1">
    <location>
        <begin position="85"/>
        <end position="101"/>
    </location>
</feature>
<feature type="region of interest" description="Disordered" evidence="1">
    <location>
        <begin position="165"/>
        <end position="186"/>
    </location>
</feature>
<gene>
    <name evidence="2" type="ORF">BU14_0353s0001</name>
</gene>
<accession>A0A1X6NXQ0</accession>
<evidence type="ECO:0000313" key="2">
    <source>
        <dbReference type="EMBL" id="OSX73357.1"/>
    </source>
</evidence>
<feature type="region of interest" description="Disordered" evidence="1">
    <location>
        <begin position="60"/>
        <end position="109"/>
    </location>
</feature>
<evidence type="ECO:0000256" key="1">
    <source>
        <dbReference type="SAM" id="MobiDB-lite"/>
    </source>
</evidence>
<protein>
    <submittedName>
        <fullName evidence="2">Uncharacterized protein</fullName>
    </submittedName>
</protein>